<evidence type="ECO:0000313" key="1">
    <source>
        <dbReference type="EMBL" id="OGD34334.1"/>
    </source>
</evidence>
<dbReference type="Proteomes" id="UP000176650">
    <property type="component" value="Unassembled WGS sequence"/>
</dbReference>
<evidence type="ECO:0000313" key="2">
    <source>
        <dbReference type="Proteomes" id="UP000176650"/>
    </source>
</evidence>
<sequence length="104" mass="11797">MIDISAGVEYGCNTPQCTAKGLPRDMFSLDKRATGGKRVVVCRDCRKLAHQSSIKSYRLDYTLKWESEQQQKRDFFKTFAVTAQKRNGNGKAEKKIPQKQPALV</sequence>
<dbReference type="EMBL" id="MEYS01000001">
    <property type="protein sequence ID" value="OGD34334.1"/>
    <property type="molecule type" value="Genomic_DNA"/>
</dbReference>
<proteinExistence type="predicted"/>
<gene>
    <name evidence="1" type="ORF">A2988_02290</name>
</gene>
<dbReference type="AlphaFoldDB" id="A0A1F5BUQ7"/>
<reference evidence="1 2" key="1">
    <citation type="journal article" date="2016" name="Nat. Commun.">
        <title>Thousands of microbial genomes shed light on interconnected biogeochemical processes in an aquifer system.</title>
        <authorList>
            <person name="Anantharaman K."/>
            <person name="Brown C.T."/>
            <person name="Hug L.A."/>
            <person name="Sharon I."/>
            <person name="Castelle C.J."/>
            <person name="Probst A.J."/>
            <person name="Thomas B.C."/>
            <person name="Singh A."/>
            <person name="Wilkins M.J."/>
            <person name="Karaoz U."/>
            <person name="Brodie E.L."/>
            <person name="Williams K.H."/>
            <person name="Hubbard S.S."/>
            <person name="Banfield J.F."/>
        </authorList>
    </citation>
    <scope>NUCLEOTIDE SEQUENCE [LARGE SCALE GENOMIC DNA]</scope>
</reference>
<organism evidence="1 2">
    <name type="scientific">Candidatus Azambacteria bacterium RIFCSPLOWO2_01_FULL_46_25</name>
    <dbReference type="NCBI Taxonomy" id="1797298"/>
    <lineage>
        <taxon>Bacteria</taxon>
        <taxon>Candidatus Azamiibacteriota</taxon>
    </lineage>
</organism>
<protein>
    <submittedName>
        <fullName evidence="1">Uncharacterized protein</fullName>
    </submittedName>
</protein>
<name>A0A1F5BUQ7_9BACT</name>
<accession>A0A1F5BUQ7</accession>
<comment type="caution">
    <text evidence="1">The sequence shown here is derived from an EMBL/GenBank/DDBJ whole genome shotgun (WGS) entry which is preliminary data.</text>
</comment>